<dbReference type="Gene3D" id="2.102.10.10">
    <property type="entry name" value="Rieske [2Fe-2S] iron-sulphur domain"/>
    <property type="match status" value="1"/>
</dbReference>
<keyword evidence="2" id="KW-0479">Metal-binding</keyword>
<keyword evidence="7" id="KW-1185">Reference proteome</keyword>
<organism evidence="6 7">
    <name type="scientific">Thermoflexibacter ruber</name>
    <dbReference type="NCBI Taxonomy" id="1003"/>
    <lineage>
        <taxon>Bacteria</taxon>
        <taxon>Pseudomonadati</taxon>
        <taxon>Bacteroidota</taxon>
        <taxon>Cytophagia</taxon>
        <taxon>Cytophagales</taxon>
        <taxon>Thermoflexibacteraceae</taxon>
        <taxon>Thermoflexibacter</taxon>
    </lineage>
</organism>
<protein>
    <submittedName>
        <fullName evidence="6">Rieske [2Fe-2S] domain-containing protein</fullName>
    </submittedName>
</protein>
<keyword evidence="4" id="KW-0411">Iron-sulfur</keyword>
<evidence type="ECO:0000259" key="5">
    <source>
        <dbReference type="PROSITE" id="PS51296"/>
    </source>
</evidence>
<dbReference type="InterPro" id="IPR036922">
    <property type="entry name" value="Rieske_2Fe-2S_sf"/>
</dbReference>
<accession>A0A1I2CSC1</accession>
<dbReference type="EMBL" id="FONY01000005">
    <property type="protein sequence ID" value="SFE71148.1"/>
    <property type="molecule type" value="Genomic_DNA"/>
</dbReference>
<sequence length="138" mass="15420">MNRKSFILKTGVFIGVCACAGACVLPKGEQVEPKKEEKVDFTIDLTETKFADLQKIGGFIYEKLIIVVRKSTSEYLAFNQYCTHAAGVVQFIPQNNHLQCPVHGSIFDLDGKVIQSPAINPLKKYKAERNGNLLRVFE</sequence>
<dbReference type="SUPFAM" id="SSF50022">
    <property type="entry name" value="ISP domain"/>
    <property type="match status" value="1"/>
</dbReference>
<evidence type="ECO:0000256" key="4">
    <source>
        <dbReference type="ARBA" id="ARBA00023014"/>
    </source>
</evidence>
<dbReference type="AlphaFoldDB" id="A0A1I2CSC1"/>
<dbReference type="CDD" id="cd03467">
    <property type="entry name" value="Rieske"/>
    <property type="match status" value="1"/>
</dbReference>
<dbReference type="GO" id="GO:0051537">
    <property type="term" value="F:2 iron, 2 sulfur cluster binding"/>
    <property type="evidence" value="ECO:0007669"/>
    <property type="project" value="UniProtKB-KW"/>
</dbReference>
<feature type="domain" description="Rieske" evidence="5">
    <location>
        <begin position="42"/>
        <end position="136"/>
    </location>
</feature>
<dbReference type="GO" id="GO:0046872">
    <property type="term" value="F:metal ion binding"/>
    <property type="evidence" value="ECO:0007669"/>
    <property type="project" value="UniProtKB-KW"/>
</dbReference>
<evidence type="ECO:0000313" key="7">
    <source>
        <dbReference type="Proteomes" id="UP000199513"/>
    </source>
</evidence>
<evidence type="ECO:0000256" key="1">
    <source>
        <dbReference type="ARBA" id="ARBA00022714"/>
    </source>
</evidence>
<evidence type="ECO:0000313" key="6">
    <source>
        <dbReference type="EMBL" id="SFE71148.1"/>
    </source>
</evidence>
<proteinExistence type="predicted"/>
<dbReference type="STRING" id="1003.SAMN04488541_1005131"/>
<gene>
    <name evidence="6" type="ORF">SAMN04488541_1005131</name>
</gene>
<dbReference type="PROSITE" id="PS51296">
    <property type="entry name" value="RIESKE"/>
    <property type="match status" value="1"/>
</dbReference>
<dbReference type="Proteomes" id="UP000199513">
    <property type="component" value="Unassembled WGS sequence"/>
</dbReference>
<dbReference type="RefSeq" id="WP_091540665.1">
    <property type="nucleotide sequence ID" value="NZ_FONY01000005.1"/>
</dbReference>
<evidence type="ECO:0000256" key="2">
    <source>
        <dbReference type="ARBA" id="ARBA00022723"/>
    </source>
</evidence>
<keyword evidence="1" id="KW-0001">2Fe-2S</keyword>
<dbReference type="Pfam" id="PF00355">
    <property type="entry name" value="Rieske"/>
    <property type="match status" value="1"/>
</dbReference>
<dbReference type="InterPro" id="IPR017941">
    <property type="entry name" value="Rieske_2Fe-2S"/>
</dbReference>
<reference evidence="7" key="1">
    <citation type="submission" date="2016-10" db="EMBL/GenBank/DDBJ databases">
        <authorList>
            <person name="Varghese N."/>
            <person name="Submissions S."/>
        </authorList>
    </citation>
    <scope>NUCLEOTIDE SEQUENCE [LARGE SCALE GENOMIC DNA]</scope>
    <source>
        <strain>GEY</strain>
        <strain evidence="7">DSM 9560</strain>
    </source>
</reference>
<dbReference type="OrthoDB" id="165343at2"/>
<keyword evidence="3" id="KW-0408">Iron</keyword>
<evidence type="ECO:0000256" key="3">
    <source>
        <dbReference type="ARBA" id="ARBA00023004"/>
    </source>
</evidence>
<name>A0A1I2CSC1_9BACT</name>